<name>A0A7W8IRC5_9BACL</name>
<keyword evidence="1" id="KW-0812">Transmembrane</keyword>
<dbReference type="RefSeq" id="WP_183254558.1">
    <property type="nucleotide sequence ID" value="NZ_JACHEP010000013.1"/>
</dbReference>
<keyword evidence="1" id="KW-0472">Membrane</keyword>
<gene>
    <name evidence="2" type="ORF">HNQ34_002317</name>
</gene>
<proteinExistence type="predicted"/>
<dbReference type="Proteomes" id="UP000520011">
    <property type="component" value="Unassembled WGS sequence"/>
</dbReference>
<comment type="caution">
    <text evidence="2">The sequence shown here is derived from an EMBL/GenBank/DDBJ whole genome shotgun (WGS) entry which is preliminary data.</text>
</comment>
<dbReference type="AlphaFoldDB" id="A0A7W8IRC5"/>
<organism evidence="2 3">
    <name type="scientific">Anoxybacteroides tepidamans</name>
    <dbReference type="NCBI Taxonomy" id="265948"/>
    <lineage>
        <taxon>Bacteria</taxon>
        <taxon>Bacillati</taxon>
        <taxon>Bacillota</taxon>
        <taxon>Bacilli</taxon>
        <taxon>Bacillales</taxon>
        <taxon>Anoxybacillaceae</taxon>
        <taxon>Anoxybacteroides</taxon>
    </lineage>
</organism>
<evidence type="ECO:0000313" key="2">
    <source>
        <dbReference type="EMBL" id="MBB5325217.1"/>
    </source>
</evidence>
<evidence type="ECO:0000256" key="1">
    <source>
        <dbReference type="SAM" id="Phobius"/>
    </source>
</evidence>
<feature type="transmembrane region" description="Helical" evidence="1">
    <location>
        <begin position="27"/>
        <end position="48"/>
    </location>
</feature>
<keyword evidence="1" id="KW-1133">Transmembrane helix</keyword>
<sequence length="56" mass="6121">MLEVLGGGLLLVGLVYAEKQGWVDVEKADFIVMMGMATGVGVSLYFFLKQLPILFL</sequence>
<reference evidence="2 3" key="1">
    <citation type="submission" date="2020-08" db="EMBL/GenBank/DDBJ databases">
        <title>Genomic Encyclopedia of Type Strains, Phase IV (KMG-IV): sequencing the most valuable type-strain genomes for metagenomic binning, comparative biology and taxonomic classification.</title>
        <authorList>
            <person name="Goeker M."/>
        </authorList>
    </citation>
    <scope>NUCLEOTIDE SEQUENCE [LARGE SCALE GENOMIC DNA]</scope>
    <source>
        <strain evidence="2 3">DSM 16325</strain>
    </source>
</reference>
<accession>A0A7W8IRC5</accession>
<evidence type="ECO:0000313" key="3">
    <source>
        <dbReference type="Proteomes" id="UP000520011"/>
    </source>
</evidence>
<keyword evidence="3" id="KW-1185">Reference proteome</keyword>
<dbReference type="EMBL" id="JACHEP010000013">
    <property type="protein sequence ID" value="MBB5325217.1"/>
    <property type="molecule type" value="Genomic_DNA"/>
</dbReference>
<protein>
    <submittedName>
        <fullName evidence="2">Uncharacterized protein</fullName>
    </submittedName>
</protein>